<dbReference type="InterPro" id="IPR045741">
    <property type="entry name" value="PorV"/>
</dbReference>
<gene>
    <name evidence="2" type="ORF">ENK44_12685</name>
</gene>
<feature type="domain" description="Type IX secretion system protein PorV" evidence="1">
    <location>
        <begin position="25"/>
        <end position="223"/>
    </location>
</feature>
<sequence>MRTIRYILIMMLIPAYMSVAGEISKVGTTAAQFLKIGVGARASAMGESYVAVANDASAIFWNPAGMAAMQNNEVMLVRTNWIAGMTYDFATIVMPIGQMGTFGLFYQGLTMGEMEVRTEYNPEGTGELFSASSFALGLSYAKMITSRFSFGITGKYIKEFIWHESASTFAVDLGIVYNTSLDGLRLGMAISNYGGKMRMDGKDLLRFIDIDPNLDGNNENIISRLNTEDYDIPIIFRVGLAYDAFNTDFHRLTVSMDGISPNDYKEHLNAGFEYAFRNMVFLRGGFKGIGINDREVGFSAGGGLKYTSSDGLGLNVDYAYVDFGRLGNVQRVSLSFLF</sequence>
<organism evidence="2">
    <name type="scientific">Caldithrix abyssi</name>
    <dbReference type="NCBI Taxonomy" id="187145"/>
    <lineage>
        <taxon>Bacteria</taxon>
        <taxon>Pseudomonadati</taxon>
        <taxon>Calditrichota</taxon>
        <taxon>Calditrichia</taxon>
        <taxon>Calditrichales</taxon>
        <taxon>Calditrichaceae</taxon>
        <taxon>Caldithrix</taxon>
    </lineage>
</organism>
<dbReference type="EMBL" id="DRQG01000115">
    <property type="protein sequence ID" value="HGY56557.1"/>
    <property type="molecule type" value="Genomic_DNA"/>
</dbReference>
<dbReference type="SUPFAM" id="SSF56935">
    <property type="entry name" value="Porins"/>
    <property type="match status" value="1"/>
</dbReference>
<proteinExistence type="predicted"/>
<evidence type="ECO:0000313" key="2">
    <source>
        <dbReference type="EMBL" id="HGY56557.1"/>
    </source>
</evidence>
<comment type="caution">
    <text evidence="2">The sequence shown here is derived from an EMBL/GenBank/DDBJ whole genome shotgun (WGS) entry which is preliminary data.</text>
</comment>
<accession>A0A7V4UES4</accession>
<dbReference type="Gene3D" id="2.40.160.60">
    <property type="entry name" value="Outer membrane protein transport protein (OMPP1/FadL/TodX)"/>
    <property type="match status" value="1"/>
</dbReference>
<dbReference type="AlphaFoldDB" id="A0A7V4UES4"/>
<dbReference type="Proteomes" id="UP000885779">
    <property type="component" value="Unassembled WGS sequence"/>
</dbReference>
<protein>
    <submittedName>
        <fullName evidence="2">PorV/PorQ family protein</fullName>
    </submittedName>
</protein>
<evidence type="ECO:0000259" key="1">
    <source>
        <dbReference type="Pfam" id="PF19572"/>
    </source>
</evidence>
<dbReference type="NCBIfam" id="NF033709">
    <property type="entry name" value="PorV_fam"/>
    <property type="match status" value="1"/>
</dbReference>
<dbReference type="Pfam" id="PF19572">
    <property type="entry name" value="PorV"/>
    <property type="match status" value="1"/>
</dbReference>
<name>A0A7V4UES4_CALAY</name>
<reference evidence="2" key="1">
    <citation type="journal article" date="2020" name="mSystems">
        <title>Genome- and Community-Level Interaction Insights into Carbon Utilization and Element Cycling Functions of Hydrothermarchaeota in Hydrothermal Sediment.</title>
        <authorList>
            <person name="Zhou Z."/>
            <person name="Liu Y."/>
            <person name="Xu W."/>
            <person name="Pan J."/>
            <person name="Luo Z.H."/>
            <person name="Li M."/>
        </authorList>
    </citation>
    <scope>NUCLEOTIDE SEQUENCE [LARGE SCALE GENOMIC DNA]</scope>
    <source>
        <strain evidence="2">HyVt-577</strain>
    </source>
</reference>